<comment type="caution">
    <text evidence="2">The sequence shown here is derived from an EMBL/GenBank/DDBJ whole genome shotgun (WGS) entry which is preliminary data.</text>
</comment>
<evidence type="ECO:0000313" key="3">
    <source>
        <dbReference type="Proteomes" id="UP000238415"/>
    </source>
</evidence>
<dbReference type="EMBL" id="PVXM01000019">
    <property type="protein sequence ID" value="PRR73611.1"/>
    <property type="molecule type" value="Genomic_DNA"/>
</dbReference>
<evidence type="ECO:0000313" key="2">
    <source>
        <dbReference type="EMBL" id="PRR73611.1"/>
    </source>
</evidence>
<organism evidence="2 3">
    <name type="scientific">Neomoorella humiferrea</name>
    <dbReference type="NCBI Taxonomy" id="676965"/>
    <lineage>
        <taxon>Bacteria</taxon>
        <taxon>Bacillati</taxon>
        <taxon>Bacillota</taxon>
        <taxon>Clostridia</taxon>
        <taxon>Neomoorellales</taxon>
        <taxon>Neomoorellaceae</taxon>
        <taxon>Neomoorella</taxon>
    </lineage>
</organism>
<keyword evidence="1" id="KW-0812">Transmembrane</keyword>
<keyword evidence="3" id="KW-1185">Reference proteome</keyword>
<feature type="transmembrane region" description="Helical" evidence="1">
    <location>
        <begin position="42"/>
        <end position="59"/>
    </location>
</feature>
<keyword evidence="1" id="KW-1133">Transmembrane helix</keyword>
<name>A0A2T0AT89_9FIRM</name>
<keyword evidence="1" id="KW-0472">Membrane</keyword>
<protein>
    <submittedName>
        <fullName evidence="2">Uncharacterized protein</fullName>
    </submittedName>
</protein>
<proteinExistence type="predicted"/>
<dbReference type="RefSeq" id="WP_106005139.1">
    <property type="nucleotide sequence ID" value="NZ_CP136419.1"/>
</dbReference>
<dbReference type="AlphaFoldDB" id="A0A2T0AT89"/>
<dbReference type="Proteomes" id="UP000238415">
    <property type="component" value="Unassembled WGS sequence"/>
</dbReference>
<reference evidence="2 3" key="1">
    <citation type="submission" date="2018-03" db="EMBL/GenBank/DDBJ databases">
        <title>Genome sequence of Moorella humiferrea DSM 23265.</title>
        <authorList>
            <person name="Poehlein A."/>
            <person name="Daniel R."/>
        </authorList>
    </citation>
    <scope>NUCLEOTIDE SEQUENCE [LARGE SCALE GENOMIC DNA]</scope>
    <source>
        <strain evidence="2 3">DSM 23265</strain>
    </source>
</reference>
<gene>
    <name evidence="2" type="ORF">MOHU_11460</name>
</gene>
<accession>A0A2T0AT89</accession>
<sequence>MAETKASAKKSKKLWWNSTSLLLMLLAPPVLLYPGAKGNPGLEILGYIILIGAMLIPLLN</sequence>
<evidence type="ECO:0000256" key="1">
    <source>
        <dbReference type="SAM" id="Phobius"/>
    </source>
</evidence>